<keyword evidence="5" id="KW-1185">Reference proteome</keyword>
<organism evidence="4 5">
    <name type="scientific">Collybia nuda</name>
    <dbReference type="NCBI Taxonomy" id="64659"/>
    <lineage>
        <taxon>Eukaryota</taxon>
        <taxon>Fungi</taxon>
        <taxon>Dikarya</taxon>
        <taxon>Basidiomycota</taxon>
        <taxon>Agaricomycotina</taxon>
        <taxon>Agaricomycetes</taxon>
        <taxon>Agaricomycetidae</taxon>
        <taxon>Agaricales</taxon>
        <taxon>Tricholomatineae</taxon>
        <taxon>Clitocybaceae</taxon>
        <taxon>Collybia</taxon>
    </lineage>
</organism>
<comment type="similarity">
    <text evidence="1">Belongs to the short-chain dehydrogenases/reductases (SDR) family.</text>
</comment>
<sequence length="271" mass="29890">MASRNESKAMGALTQLESEGLGTGSAIWLKLDLLDPRAVKKAAEEFIGREERLDILVNNAAMMMGVQGSFEKTEDGISAMFSTNYIGPFVFTRTLLPLLTKTCQGGGSDVRIVNVTSASHMALPTVRFRDLNDFNRDFKERIYPSFDRYAHSKLPGLLISRELQNRLDADNVPIIVVAVHPGTVNTFAHRMPFPKLSEWLLRTFASSPDEGSWTSLFAAASPIVLAESGEYKGSYLMPVGKISKGSKQAQSPELAKELWASTEIFLQDIKV</sequence>
<dbReference type="PANTHER" id="PTHR24320:SF282">
    <property type="entry name" value="WW DOMAIN-CONTAINING OXIDOREDUCTASE"/>
    <property type="match status" value="1"/>
</dbReference>
<keyword evidence="3" id="KW-0560">Oxidoreductase</keyword>
<evidence type="ECO:0000256" key="1">
    <source>
        <dbReference type="ARBA" id="ARBA00006484"/>
    </source>
</evidence>
<reference evidence="4" key="1">
    <citation type="submission" date="2020-11" db="EMBL/GenBank/DDBJ databases">
        <authorList>
            <consortium name="DOE Joint Genome Institute"/>
            <person name="Ahrendt S."/>
            <person name="Riley R."/>
            <person name="Andreopoulos W."/>
            <person name="Labutti K."/>
            <person name="Pangilinan J."/>
            <person name="Ruiz-Duenas F.J."/>
            <person name="Barrasa J.M."/>
            <person name="Sanchez-Garcia M."/>
            <person name="Camarero S."/>
            <person name="Miyauchi S."/>
            <person name="Serrano A."/>
            <person name="Linde D."/>
            <person name="Babiker R."/>
            <person name="Drula E."/>
            <person name="Ayuso-Fernandez I."/>
            <person name="Pacheco R."/>
            <person name="Padilla G."/>
            <person name="Ferreira P."/>
            <person name="Barriuso J."/>
            <person name="Kellner H."/>
            <person name="Castanera R."/>
            <person name="Alfaro M."/>
            <person name="Ramirez L."/>
            <person name="Pisabarro A.G."/>
            <person name="Kuo A."/>
            <person name="Tritt A."/>
            <person name="Lipzen A."/>
            <person name="He G."/>
            <person name="Yan M."/>
            <person name="Ng V."/>
            <person name="Cullen D."/>
            <person name="Martin F."/>
            <person name="Rosso M.-N."/>
            <person name="Henrissat B."/>
            <person name="Hibbett D."/>
            <person name="Martinez A.T."/>
            <person name="Grigoriev I.V."/>
        </authorList>
    </citation>
    <scope>NUCLEOTIDE SEQUENCE</scope>
    <source>
        <strain evidence="4">CBS 247.69</strain>
    </source>
</reference>
<accession>A0A9P6CI84</accession>
<evidence type="ECO:0000313" key="5">
    <source>
        <dbReference type="Proteomes" id="UP000807353"/>
    </source>
</evidence>
<dbReference type="PANTHER" id="PTHR24320">
    <property type="entry name" value="RETINOL DEHYDROGENASE"/>
    <property type="match status" value="1"/>
</dbReference>
<dbReference type="InterPro" id="IPR036291">
    <property type="entry name" value="NAD(P)-bd_dom_sf"/>
</dbReference>
<evidence type="ECO:0000313" key="4">
    <source>
        <dbReference type="EMBL" id="KAF9467316.1"/>
    </source>
</evidence>
<dbReference type="Proteomes" id="UP000807353">
    <property type="component" value="Unassembled WGS sequence"/>
</dbReference>
<gene>
    <name evidence="4" type="ORF">BDZ94DRAFT_1249065</name>
</gene>
<evidence type="ECO:0000256" key="3">
    <source>
        <dbReference type="ARBA" id="ARBA00023002"/>
    </source>
</evidence>
<dbReference type="SUPFAM" id="SSF51735">
    <property type="entry name" value="NAD(P)-binding Rossmann-fold domains"/>
    <property type="match status" value="1"/>
</dbReference>
<dbReference type="EMBL" id="MU150237">
    <property type="protein sequence ID" value="KAF9467316.1"/>
    <property type="molecule type" value="Genomic_DNA"/>
</dbReference>
<dbReference type="Gene3D" id="3.40.50.720">
    <property type="entry name" value="NAD(P)-binding Rossmann-like Domain"/>
    <property type="match status" value="1"/>
</dbReference>
<dbReference type="OrthoDB" id="191139at2759"/>
<dbReference type="InterPro" id="IPR002347">
    <property type="entry name" value="SDR_fam"/>
</dbReference>
<name>A0A9P6CI84_9AGAR</name>
<dbReference type="AlphaFoldDB" id="A0A9P6CI84"/>
<dbReference type="Pfam" id="PF00106">
    <property type="entry name" value="adh_short"/>
    <property type="match status" value="1"/>
</dbReference>
<dbReference type="GO" id="GO:0016491">
    <property type="term" value="F:oxidoreductase activity"/>
    <property type="evidence" value="ECO:0007669"/>
    <property type="project" value="UniProtKB-KW"/>
</dbReference>
<evidence type="ECO:0000256" key="2">
    <source>
        <dbReference type="ARBA" id="ARBA00022857"/>
    </source>
</evidence>
<keyword evidence="2" id="KW-0521">NADP</keyword>
<comment type="caution">
    <text evidence="4">The sequence shown here is derived from an EMBL/GenBank/DDBJ whole genome shotgun (WGS) entry which is preliminary data.</text>
</comment>
<protein>
    <submittedName>
        <fullName evidence="4">Uncharacterized protein</fullName>
    </submittedName>
</protein>
<proteinExistence type="inferred from homology"/>